<evidence type="ECO:0000313" key="2">
    <source>
        <dbReference type="EMBL" id="MBF8376964.1"/>
    </source>
</evidence>
<evidence type="ECO:0000256" key="1">
    <source>
        <dbReference type="SAM" id="Phobius"/>
    </source>
</evidence>
<proteinExistence type="predicted"/>
<keyword evidence="1" id="KW-0472">Membrane</keyword>
<feature type="transmembrane region" description="Helical" evidence="1">
    <location>
        <begin position="9"/>
        <end position="26"/>
    </location>
</feature>
<organism evidence="2 3">
    <name type="scientific">Alicyclobacillus mali</name>
    <name type="common">ex Roth et al. 2021</name>
    <dbReference type="NCBI Taxonomy" id="1123961"/>
    <lineage>
        <taxon>Bacteria</taxon>
        <taxon>Bacillati</taxon>
        <taxon>Bacillota</taxon>
        <taxon>Bacilli</taxon>
        <taxon>Bacillales</taxon>
        <taxon>Alicyclobacillaceae</taxon>
        <taxon>Alicyclobacillus</taxon>
    </lineage>
</organism>
<dbReference type="Proteomes" id="UP000642910">
    <property type="component" value="Unassembled WGS sequence"/>
</dbReference>
<name>A0ABS0F0Z8_9BACL</name>
<sequence>MRDARFRQYFWIFIVVLAVVLLKIRIGGSVPYPTSYDKLPGGEIRVHVTAKAVPSDSVGEAWNLEKHVQNGQVIYTANLYMNGHEQLLFPGIGVKQKSPAGVLYASNGKIRFNGQDYEAVDLFVNRDGSAGYIDFAKAKTS</sequence>
<dbReference type="RefSeq" id="WP_195867145.1">
    <property type="nucleotide sequence ID" value="NZ_JADPKZ010000030.1"/>
</dbReference>
<keyword evidence="1" id="KW-1133">Transmembrane helix</keyword>
<reference evidence="2 3" key="1">
    <citation type="submission" date="2020-11" db="EMBL/GenBank/DDBJ databases">
        <title>Genomic insight of Alicyclobacillus mali FL 18 reveals a new arsenic-resistant strain, with potential in environmental biotechnology.</title>
        <authorList>
            <person name="Fiorentino G."/>
            <person name="Gallo G."/>
            <person name="Aulitto M."/>
        </authorList>
    </citation>
    <scope>NUCLEOTIDE SEQUENCE [LARGE SCALE GENOMIC DNA]</scope>
    <source>
        <strain evidence="2 3">FL 18</strain>
    </source>
</reference>
<dbReference type="EMBL" id="JADPKZ010000030">
    <property type="protein sequence ID" value="MBF8376964.1"/>
    <property type="molecule type" value="Genomic_DNA"/>
</dbReference>
<evidence type="ECO:0000313" key="3">
    <source>
        <dbReference type="Proteomes" id="UP000642910"/>
    </source>
</evidence>
<gene>
    <name evidence="2" type="ORF">IW967_03620</name>
</gene>
<protein>
    <submittedName>
        <fullName evidence="2">Uncharacterized protein</fullName>
    </submittedName>
</protein>
<comment type="caution">
    <text evidence="2">The sequence shown here is derived from an EMBL/GenBank/DDBJ whole genome shotgun (WGS) entry which is preliminary data.</text>
</comment>
<keyword evidence="3" id="KW-1185">Reference proteome</keyword>
<accession>A0ABS0F0Z8</accession>
<keyword evidence="1" id="KW-0812">Transmembrane</keyword>